<name>Q1YK86_AURMS</name>
<evidence type="ECO:0000256" key="1">
    <source>
        <dbReference type="ARBA" id="ARBA00007435"/>
    </source>
</evidence>
<gene>
    <name evidence="4" type="ORF">SI859A1_00757</name>
</gene>
<comment type="similarity">
    <text evidence="1">Belongs to the UPF0213 family.</text>
</comment>
<dbReference type="HOGENOM" id="CLU_1842848_0_0_5"/>
<dbReference type="SUPFAM" id="SSF82771">
    <property type="entry name" value="GIY-YIG endonuclease"/>
    <property type="match status" value="1"/>
</dbReference>
<sequence length="139" mass="16005">MSLPKDQPADARSHQSAPHERTPPPDRDQPMPLEATVYILRCADGSYYTGLTKQPVDARLWEHNEGLYDGYTRKRRPVVLVFTETYNRMLDAIARERQIKGWTRAKKEALIARRYHRLPALAATRTGPDLRRQPPATLD</sequence>
<dbReference type="PANTHER" id="PTHR34477">
    <property type="entry name" value="UPF0213 PROTEIN YHBQ"/>
    <property type="match status" value="1"/>
</dbReference>
<organism evidence="4 5">
    <name type="scientific">Aurantimonas manganoxydans (strain ATCC BAA-1229 / DSM 21871 / SI85-9A1)</name>
    <dbReference type="NCBI Taxonomy" id="287752"/>
    <lineage>
        <taxon>Bacteria</taxon>
        <taxon>Pseudomonadati</taxon>
        <taxon>Pseudomonadota</taxon>
        <taxon>Alphaproteobacteria</taxon>
        <taxon>Hyphomicrobiales</taxon>
        <taxon>Aurantimonadaceae</taxon>
        <taxon>Aurantimonas</taxon>
    </lineage>
</organism>
<keyword evidence="5" id="KW-1185">Reference proteome</keyword>
<proteinExistence type="inferred from homology"/>
<accession>Q1YK86</accession>
<comment type="caution">
    <text evidence="4">The sequence shown here is derived from an EMBL/GenBank/DDBJ whole genome shotgun (WGS) entry which is preliminary data.</text>
</comment>
<dbReference type="CDD" id="cd10456">
    <property type="entry name" value="GIY-YIG_UPF0213"/>
    <property type="match status" value="1"/>
</dbReference>
<feature type="region of interest" description="Disordered" evidence="2">
    <location>
        <begin position="1"/>
        <end position="33"/>
    </location>
</feature>
<protein>
    <submittedName>
        <fullName evidence="4">Possible nuclease, GIY-YIG catalytic domain</fullName>
    </submittedName>
</protein>
<dbReference type="InterPro" id="IPR050190">
    <property type="entry name" value="UPF0213_domain"/>
</dbReference>
<evidence type="ECO:0000256" key="2">
    <source>
        <dbReference type="SAM" id="MobiDB-lite"/>
    </source>
</evidence>
<feature type="compositionally biased region" description="Basic and acidic residues" evidence="2">
    <location>
        <begin position="7"/>
        <end position="29"/>
    </location>
</feature>
<dbReference type="AlphaFoldDB" id="Q1YK86"/>
<dbReference type="Gene3D" id="3.40.1440.10">
    <property type="entry name" value="GIY-YIG endonuclease"/>
    <property type="match status" value="1"/>
</dbReference>
<dbReference type="BioCyc" id="AURANTIMONAS:SI859A1_00757-MONOMER"/>
<dbReference type="InterPro" id="IPR000305">
    <property type="entry name" value="GIY-YIG_endonuc"/>
</dbReference>
<dbReference type="InterPro" id="IPR035901">
    <property type="entry name" value="GIY-YIG_endonuc_sf"/>
</dbReference>
<evidence type="ECO:0000313" key="5">
    <source>
        <dbReference type="Proteomes" id="UP000000321"/>
    </source>
</evidence>
<feature type="domain" description="GIY-YIG" evidence="3">
    <location>
        <begin position="33"/>
        <end position="109"/>
    </location>
</feature>
<evidence type="ECO:0000313" key="4">
    <source>
        <dbReference type="EMBL" id="EAS50637.1"/>
    </source>
</evidence>
<dbReference type="Proteomes" id="UP000000321">
    <property type="component" value="Unassembled WGS sequence"/>
</dbReference>
<dbReference type="EMBL" id="AAPJ01000002">
    <property type="protein sequence ID" value="EAS50637.1"/>
    <property type="molecule type" value="Genomic_DNA"/>
</dbReference>
<dbReference type="PANTHER" id="PTHR34477:SF1">
    <property type="entry name" value="UPF0213 PROTEIN YHBQ"/>
    <property type="match status" value="1"/>
</dbReference>
<reference evidence="4 5" key="1">
    <citation type="journal article" date="2008" name="Appl. Environ. Microbiol.">
        <title>Genomic insights into Mn(II) oxidation by the marine alphaproteobacterium Aurantimonas sp. strain SI85-9A1.</title>
        <authorList>
            <person name="Dick G.J."/>
            <person name="Podell S."/>
            <person name="Johnson H.A."/>
            <person name="Rivera-Espinoza Y."/>
            <person name="Bernier-Latmani R."/>
            <person name="McCarthy J.K."/>
            <person name="Torpey J.W."/>
            <person name="Clement B.G."/>
            <person name="Gaasterland T."/>
            <person name="Tebo B.M."/>
        </authorList>
    </citation>
    <scope>NUCLEOTIDE SEQUENCE [LARGE SCALE GENOMIC DNA]</scope>
    <source>
        <strain evidence="4 5">SI85-9A1</strain>
    </source>
</reference>
<evidence type="ECO:0000259" key="3">
    <source>
        <dbReference type="PROSITE" id="PS50164"/>
    </source>
</evidence>
<dbReference type="PROSITE" id="PS50164">
    <property type="entry name" value="GIY_YIG"/>
    <property type="match status" value="1"/>
</dbReference>
<dbReference type="Pfam" id="PF01541">
    <property type="entry name" value="GIY-YIG"/>
    <property type="match status" value="1"/>
</dbReference>